<dbReference type="AlphaFoldDB" id="A0A4Y2T4F8"/>
<dbReference type="OrthoDB" id="7537251at2759"/>
<protein>
    <recommendedName>
        <fullName evidence="3">Mos1 transposase HTH domain-containing protein</fullName>
    </recommendedName>
</protein>
<dbReference type="PANTHER" id="PTHR46060">
    <property type="entry name" value="MARINER MOS1 TRANSPOSASE-LIKE PROTEIN"/>
    <property type="match status" value="1"/>
</dbReference>
<accession>A0A4Y2T4F8</accession>
<reference evidence="1 2" key="1">
    <citation type="journal article" date="2019" name="Sci. Rep.">
        <title>Orb-weaving spider Araneus ventricosus genome elucidates the spidroin gene catalogue.</title>
        <authorList>
            <person name="Kono N."/>
            <person name="Nakamura H."/>
            <person name="Ohtoshi R."/>
            <person name="Moran D.A.P."/>
            <person name="Shinohara A."/>
            <person name="Yoshida Y."/>
            <person name="Fujiwara M."/>
            <person name="Mori M."/>
            <person name="Tomita M."/>
            <person name="Arakawa K."/>
        </authorList>
    </citation>
    <scope>NUCLEOTIDE SEQUENCE [LARGE SCALE GENOMIC DNA]</scope>
</reference>
<organism evidence="1 2">
    <name type="scientific">Araneus ventricosus</name>
    <name type="common">Orbweaver spider</name>
    <name type="synonym">Epeira ventricosa</name>
    <dbReference type="NCBI Taxonomy" id="182803"/>
    <lineage>
        <taxon>Eukaryota</taxon>
        <taxon>Metazoa</taxon>
        <taxon>Ecdysozoa</taxon>
        <taxon>Arthropoda</taxon>
        <taxon>Chelicerata</taxon>
        <taxon>Arachnida</taxon>
        <taxon>Araneae</taxon>
        <taxon>Araneomorphae</taxon>
        <taxon>Entelegynae</taxon>
        <taxon>Araneoidea</taxon>
        <taxon>Araneidae</taxon>
        <taxon>Araneus</taxon>
    </lineage>
</organism>
<evidence type="ECO:0000313" key="1">
    <source>
        <dbReference type="EMBL" id="GBN94703.1"/>
    </source>
</evidence>
<dbReference type="PANTHER" id="PTHR46060:SF1">
    <property type="entry name" value="MARINER MOS1 TRANSPOSASE-LIKE PROTEIN"/>
    <property type="match status" value="1"/>
</dbReference>
<dbReference type="InterPro" id="IPR052709">
    <property type="entry name" value="Transposase-MT_Hybrid"/>
</dbReference>
<name>A0A4Y2T4F8_ARAVE</name>
<evidence type="ECO:0008006" key="3">
    <source>
        <dbReference type="Google" id="ProtNLM"/>
    </source>
</evidence>
<gene>
    <name evidence="1" type="ORF">AVEN_130010_1</name>
</gene>
<proteinExistence type="predicted"/>
<keyword evidence="2" id="KW-1185">Reference proteome</keyword>
<comment type="caution">
    <text evidence="1">The sequence shown here is derived from an EMBL/GenBank/DDBJ whole genome shotgun (WGS) entry which is preliminary data.</text>
</comment>
<sequence length="194" mass="22209">MVENCDDFIPPLKPSSIVSSEFEENLQIHRVDGYNVHDDKNLMSSAVEPRESELIGADLYSDSGEFGLSGKFVIKYSPWMNKSSHWSTRIKEVNGEQCLARCTIFRWCERYEAGLVNIKDLPRLGQEQVMNNSATISAVDELLWQNRRITTREIAVELWISKGTVHHIIHKKLVYGKVCAQWVPKNLSENQKTA</sequence>
<evidence type="ECO:0000313" key="2">
    <source>
        <dbReference type="Proteomes" id="UP000499080"/>
    </source>
</evidence>
<dbReference type="Proteomes" id="UP000499080">
    <property type="component" value="Unassembled WGS sequence"/>
</dbReference>
<dbReference type="EMBL" id="BGPR01025628">
    <property type="protein sequence ID" value="GBN94703.1"/>
    <property type="molecule type" value="Genomic_DNA"/>
</dbReference>